<dbReference type="EMBL" id="UINC01187855">
    <property type="protein sequence ID" value="SVE00796.1"/>
    <property type="molecule type" value="Genomic_DNA"/>
</dbReference>
<reference evidence="1" key="1">
    <citation type="submission" date="2018-05" db="EMBL/GenBank/DDBJ databases">
        <authorList>
            <person name="Lanie J.A."/>
            <person name="Ng W.-L."/>
            <person name="Kazmierczak K.M."/>
            <person name="Andrzejewski T.M."/>
            <person name="Davidsen T.M."/>
            <person name="Wayne K.J."/>
            <person name="Tettelin H."/>
            <person name="Glass J.I."/>
            <person name="Rusch D."/>
            <person name="Podicherti R."/>
            <person name="Tsui H.-C.T."/>
            <person name="Winkler M.E."/>
        </authorList>
    </citation>
    <scope>NUCLEOTIDE SEQUENCE</scope>
</reference>
<evidence type="ECO:0000313" key="1">
    <source>
        <dbReference type="EMBL" id="SVE00796.1"/>
    </source>
</evidence>
<feature type="non-terminal residue" evidence="1">
    <location>
        <position position="71"/>
    </location>
</feature>
<name>A0A382ZYS2_9ZZZZ</name>
<gene>
    <name evidence="1" type="ORF">METZ01_LOCUS453650</name>
</gene>
<accession>A0A382ZYS2</accession>
<organism evidence="1">
    <name type="scientific">marine metagenome</name>
    <dbReference type="NCBI Taxonomy" id="408172"/>
    <lineage>
        <taxon>unclassified sequences</taxon>
        <taxon>metagenomes</taxon>
        <taxon>ecological metagenomes</taxon>
    </lineage>
</organism>
<sequence length="71" mass="7764">MEFWDGLGNELGHPVEGRVLVARFADGEVAHIGPALQHALAEQALGHRPHPVKMVRRQFAIGDKPIDVHAP</sequence>
<dbReference type="AlphaFoldDB" id="A0A382ZYS2"/>
<proteinExistence type="predicted"/>
<protein>
    <submittedName>
        <fullName evidence="1">Uncharacterized protein</fullName>
    </submittedName>
</protein>